<feature type="transmembrane region" description="Helical" evidence="9">
    <location>
        <begin position="187"/>
        <end position="212"/>
    </location>
</feature>
<reference evidence="10 11" key="1">
    <citation type="submission" date="2018-05" db="EMBL/GenBank/DDBJ databases">
        <title>Genomic Encyclopedia of Type Strains, Phase IV (KMG-IV): sequencing the most valuable type-strain genomes for metagenomic binning, comparative biology and taxonomic classification.</title>
        <authorList>
            <person name="Goeker M."/>
        </authorList>
    </citation>
    <scope>NUCLEOTIDE SEQUENCE [LARGE SCALE GENOMIC DNA]</scope>
    <source>
        <strain evidence="10 11">DSM 6462</strain>
    </source>
</reference>
<dbReference type="GO" id="GO:0005886">
    <property type="term" value="C:plasma membrane"/>
    <property type="evidence" value="ECO:0007669"/>
    <property type="project" value="UniProtKB-SubCell"/>
</dbReference>
<evidence type="ECO:0000256" key="2">
    <source>
        <dbReference type="ARBA" id="ARBA00022448"/>
    </source>
</evidence>
<dbReference type="PANTHER" id="PTHR11795:SF445">
    <property type="entry name" value="AMINO ACID ABC TRANSPORTER PERMEASE PROTEIN"/>
    <property type="match status" value="1"/>
</dbReference>
<keyword evidence="5" id="KW-0029">Amino-acid transport</keyword>
<evidence type="ECO:0000256" key="4">
    <source>
        <dbReference type="ARBA" id="ARBA00022692"/>
    </source>
</evidence>
<evidence type="ECO:0000313" key="10">
    <source>
        <dbReference type="EMBL" id="PXW55200.1"/>
    </source>
</evidence>
<dbReference type="InterPro" id="IPR001851">
    <property type="entry name" value="ABC_transp_permease"/>
</dbReference>
<evidence type="ECO:0000256" key="6">
    <source>
        <dbReference type="ARBA" id="ARBA00022989"/>
    </source>
</evidence>
<keyword evidence="11" id="KW-1185">Reference proteome</keyword>
<accession>A0A2V3TZM8</accession>
<feature type="transmembrane region" description="Helical" evidence="9">
    <location>
        <begin position="12"/>
        <end position="30"/>
    </location>
</feature>
<dbReference type="AlphaFoldDB" id="A0A2V3TZM8"/>
<keyword evidence="3" id="KW-1003">Cell membrane</keyword>
<evidence type="ECO:0000256" key="5">
    <source>
        <dbReference type="ARBA" id="ARBA00022970"/>
    </source>
</evidence>
<gene>
    <name evidence="10" type="ORF">C7450_110139</name>
</gene>
<evidence type="ECO:0000256" key="8">
    <source>
        <dbReference type="ARBA" id="ARBA00037998"/>
    </source>
</evidence>
<evidence type="ECO:0000256" key="7">
    <source>
        <dbReference type="ARBA" id="ARBA00023136"/>
    </source>
</evidence>
<proteinExistence type="inferred from homology"/>
<keyword evidence="2" id="KW-0813">Transport</keyword>
<keyword evidence="7 9" id="KW-0472">Membrane</keyword>
<dbReference type="GO" id="GO:0006865">
    <property type="term" value="P:amino acid transport"/>
    <property type="evidence" value="ECO:0007669"/>
    <property type="project" value="UniProtKB-KW"/>
</dbReference>
<dbReference type="RefSeq" id="WP_110376796.1">
    <property type="nucleotide sequence ID" value="NZ_JAHBRY010000003.1"/>
</dbReference>
<name>A0A2V3TZM8_9HYPH</name>
<dbReference type="OrthoDB" id="9807115at2"/>
<feature type="transmembrane region" description="Helical" evidence="9">
    <location>
        <begin position="61"/>
        <end position="79"/>
    </location>
</feature>
<evidence type="ECO:0000256" key="1">
    <source>
        <dbReference type="ARBA" id="ARBA00004651"/>
    </source>
</evidence>
<comment type="subcellular location">
    <subcellularLocation>
        <location evidence="1">Cell membrane</location>
        <topology evidence="1">Multi-pass membrane protein</topology>
    </subcellularLocation>
</comment>
<feature type="transmembrane region" description="Helical" evidence="9">
    <location>
        <begin position="138"/>
        <end position="158"/>
    </location>
</feature>
<evidence type="ECO:0000256" key="9">
    <source>
        <dbReference type="SAM" id="Phobius"/>
    </source>
</evidence>
<keyword evidence="4 9" id="KW-0812">Transmembrane</keyword>
<feature type="transmembrane region" description="Helical" evidence="9">
    <location>
        <begin position="91"/>
        <end position="118"/>
    </location>
</feature>
<sequence>MLAFAEQGMNGLMMGAIYALFALGMVLIYGVMHVLNFSHGVLFMAGAYVCQVIFAQLTGNYFVAILGSMLVLALVGCLLEKGIFQHLRGSLSMQIVASMGLIMIVQNGIIYFFGPLALHMRVETVESKIRLGPLSFTAQHFVIIGVTLVAVVALDLFLRHTRLGTALRATSQNLEAARVVGINPDSIFLMTFALATALAALAGALLGPLFLISPAMGDLPLLKGLTAIVLGGMGSVPGAIIGGFVIGILEAQATLVLPTDYRDAVVFAALIGILLFRPYGLFGKRERGEP</sequence>
<feature type="transmembrane region" description="Helical" evidence="9">
    <location>
        <begin position="261"/>
        <end position="280"/>
    </location>
</feature>
<keyword evidence="6 9" id="KW-1133">Transmembrane helix</keyword>
<dbReference type="CDD" id="cd06582">
    <property type="entry name" value="TM_PBP1_LivH_like"/>
    <property type="match status" value="1"/>
</dbReference>
<protein>
    <submittedName>
        <fullName evidence="10">Amino acid/amide ABC transporter membrane protein 1 (HAAT family)</fullName>
    </submittedName>
</protein>
<dbReference type="PANTHER" id="PTHR11795">
    <property type="entry name" value="BRANCHED-CHAIN AMINO ACID TRANSPORT SYSTEM PERMEASE PROTEIN LIVH"/>
    <property type="match status" value="1"/>
</dbReference>
<dbReference type="Pfam" id="PF02653">
    <property type="entry name" value="BPD_transp_2"/>
    <property type="match status" value="1"/>
</dbReference>
<organism evidence="10 11">
    <name type="scientific">Chelatococcus asaccharovorans</name>
    <dbReference type="NCBI Taxonomy" id="28210"/>
    <lineage>
        <taxon>Bacteria</taxon>
        <taxon>Pseudomonadati</taxon>
        <taxon>Pseudomonadota</taxon>
        <taxon>Alphaproteobacteria</taxon>
        <taxon>Hyphomicrobiales</taxon>
        <taxon>Chelatococcaceae</taxon>
        <taxon>Chelatococcus</taxon>
    </lineage>
</organism>
<dbReference type="Proteomes" id="UP000248021">
    <property type="component" value="Unassembled WGS sequence"/>
</dbReference>
<dbReference type="InterPro" id="IPR052157">
    <property type="entry name" value="BCAA_transport_permease"/>
</dbReference>
<feature type="transmembrane region" description="Helical" evidence="9">
    <location>
        <begin position="224"/>
        <end position="249"/>
    </location>
</feature>
<comment type="similarity">
    <text evidence="8">Belongs to the binding-protein-dependent transport system permease family. LivHM subfamily.</text>
</comment>
<dbReference type="GO" id="GO:0022857">
    <property type="term" value="F:transmembrane transporter activity"/>
    <property type="evidence" value="ECO:0007669"/>
    <property type="project" value="InterPro"/>
</dbReference>
<evidence type="ECO:0000313" key="11">
    <source>
        <dbReference type="Proteomes" id="UP000248021"/>
    </source>
</evidence>
<evidence type="ECO:0000256" key="3">
    <source>
        <dbReference type="ARBA" id="ARBA00022475"/>
    </source>
</evidence>
<comment type="caution">
    <text evidence="10">The sequence shown here is derived from an EMBL/GenBank/DDBJ whole genome shotgun (WGS) entry which is preliminary data.</text>
</comment>
<dbReference type="EMBL" id="QJJK01000010">
    <property type="protein sequence ID" value="PXW55200.1"/>
    <property type="molecule type" value="Genomic_DNA"/>
</dbReference>